<dbReference type="Proteomes" id="UP001162164">
    <property type="component" value="Unassembled WGS sequence"/>
</dbReference>
<name>A0ABQ9JK73_9CUCU</name>
<protein>
    <recommendedName>
        <fullName evidence="4">Peptidase aspartic putative domain-containing protein</fullName>
    </recommendedName>
</protein>
<evidence type="ECO:0000313" key="2">
    <source>
        <dbReference type="EMBL" id="KAJ8977812.1"/>
    </source>
</evidence>
<dbReference type="PANTHER" id="PTHR47331:SF1">
    <property type="entry name" value="GAG-LIKE PROTEIN"/>
    <property type="match status" value="1"/>
</dbReference>
<feature type="compositionally biased region" description="Low complexity" evidence="1">
    <location>
        <begin position="177"/>
        <end position="191"/>
    </location>
</feature>
<comment type="caution">
    <text evidence="2">The sequence shown here is derived from an EMBL/GenBank/DDBJ whole genome shotgun (WGS) entry which is preliminary data.</text>
</comment>
<dbReference type="Pfam" id="PF05380">
    <property type="entry name" value="Peptidase_A17"/>
    <property type="match status" value="1"/>
</dbReference>
<keyword evidence="3" id="KW-1185">Reference proteome</keyword>
<dbReference type="Pfam" id="PF03564">
    <property type="entry name" value="DUF1759"/>
    <property type="match status" value="1"/>
</dbReference>
<evidence type="ECO:0008006" key="4">
    <source>
        <dbReference type="Google" id="ProtNLM"/>
    </source>
</evidence>
<dbReference type="CDD" id="cd01644">
    <property type="entry name" value="RT_pepA17"/>
    <property type="match status" value="1"/>
</dbReference>
<accession>A0ABQ9JK73</accession>
<feature type="region of interest" description="Disordered" evidence="1">
    <location>
        <begin position="174"/>
        <end position="196"/>
    </location>
</feature>
<reference evidence="2" key="1">
    <citation type="journal article" date="2023" name="Insect Mol. Biol.">
        <title>Genome sequencing provides insights into the evolution of gene families encoding plant cell wall-degrading enzymes in longhorned beetles.</title>
        <authorList>
            <person name="Shin N.R."/>
            <person name="Okamura Y."/>
            <person name="Kirsch R."/>
            <person name="Pauchet Y."/>
        </authorList>
    </citation>
    <scope>NUCLEOTIDE SEQUENCE</scope>
    <source>
        <strain evidence="2">MMC_N1</strain>
    </source>
</reference>
<evidence type="ECO:0000313" key="3">
    <source>
        <dbReference type="Proteomes" id="UP001162164"/>
    </source>
</evidence>
<dbReference type="SUPFAM" id="SSF56672">
    <property type="entry name" value="DNA/RNA polymerases"/>
    <property type="match status" value="1"/>
</dbReference>
<gene>
    <name evidence="2" type="ORF">NQ317_000069</name>
</gene>
<dbReference type="PANTHER" id="PTHR47331">
    <property type="entry name" value="PHD-TYPE DOMAIN-CONTAINING PROTEIN"/>
    <property type="match status" value="1"/>
</dbReference>
<dbReference type="InterPro" id="IPR043502">
    <property type="entry name" value="DNA/RNA_pol_sf"/>
</dbReference>
<proteinExistence type="predicted"/>
<evidence type="ECO:0000256" key="1">
    <source>
        <dbReference type="SAM" id="MobiDB-lite"/>
    </source>
</evidence>
<organism evidence="2 3">
    <name type="scientific">Molorchus minor</name>
    <dbReference type="NCBI Taxonomy" id="1323400"/>
    <lineage>
        <taxon>Eukaryota</taxon>
        <taxon>Metazoa</taxon>
        <taxon>Ecdysozoa</taxon>
        <taxon>Arthropoda</taxon>
        <taxon>Hexapoda</taxon>
        <taxon>Insecta</taxon>
        <taxon>Pterygota</taxon>
        <taxon>Neoptera</taxon>
        <taxon>Endopterygota</taxon>
        <taxon>Coleoptera</taxon>
        <taxon>Polyphaga</taxon>
        <taxon>Cucujiformia</taxon>
        <taxon>Chrysomeloidea</taxon>
        <taxon>Cerambycidae</taxon>
        <taxon>Lamiinae</taxon>
        <taxon>Monochamini</taxon>
        <taxon>Molorchus</taxon>
    </lineage>
</organism>
<dbReference type="InterPro" id="IPR008042">
    <property type="entry name" value="Retrotrans_Pao"/>
</dbReference>
<sequence length="1085" mass="124065">MSTEDEVRNLHARRGVLKAQITRFETFLESLSSDKSKICQIAGRLDKLSLVWTAFDEVQTNIELIQVGKAESIQKVKSDIQPNESFPVSQGAQIEVKLPQIKLPEFSGDYTGWYEFRDTFSSLISNNSKLTGIQKFYYLQSALRGEAKHVISHLEVSEHNYATAWTLLKSRFENKKGNSNNSEENTSPSHNRSAENTQVASVANTNENLNEPERDTSNISISTHCSQQIKNENYVLLTTALVNIYDRQNNPIQCRALLDSGSQSCFITEELFSNKITDNIPQFTMNCADVNIPQNLNMADPEYYKSKPIDILIGSGLFYELLSVGQIKLGQDKPILQKSVLGWLIAGPLNIPQTYINIACHSLTNERVNSQLEQFWLIEEVSHKKMYTKEESECERDFLETFQRNAITGRFSVKLPFRDNYTKLGDSLVSAKKRFYSLESRLMKNPNLRVQYSNFMQEYLQMGHMTEISPDDDNNKLTYYLPHHGVINESSITTRLRVVFDGSAKSSTNLSLNDVLKVGPTVQDELFNILIRFRKHNVVLTSDIAKMYRQVEIHPSQRDFQRIVWRADPSEPLRHFNLNTVTYGTASASFLATRCLQQLAYENKEKYPLASQIISEDMYVDDLLTGAHDLDSAKQLFKDLNSIMHSACLELRKWTSNKPIIFENNKAQYSDIQNFIITGEQSCKTLGIMWNSLTDKFLYTNSKFNSNSNATNTATKRQILSIISQVFDPLGLVGPYVVKAKLILQTLWVLKLDWDESIPQDLFIKWQEFYNKLPFLSKIEIPRQITIPMFIEAHIHAFSDASQTAYGTCIYLYTRDSTGQVSVQLIAAKSRVAPLKTQTIPRLELCGALLMVTLVQKVVSALKIDINDIFYWCDSTIVLAWLLIEPANLKTFVANRISQIQQKTQVSQWHHVASEENPADIISRGLYPDQLSNSSLWWHGPDFLKSSASTWHEPKDTDSINIIPELRNTALHTSSNELPDTIFDKFSCFFKLQRITAYCLRFIQNYAVFQVKWPKEAESDHGKIASLKFDRYGAILDFFPGNVAIILDRWVDPPELISKIYSYRQLALTVIDIQDVKVTECRKSF</sequence>
<dbReference type="EMBL" id="JAPWTJ010000509">
    <property type="protein sequence ID" value="KAJ8977812.1"/>
    <property type="molecule type" value="Genomic_DNA"/>
</dbReference>
<dbReference type="InterPro" id="IPR005312">
    <property type="entry name" value="DUF1759"/>
</dbReference>